<feature type="domain" description="Rieske" evidence="6">
    <location>
        <begin position="342"/>
        <end position="450"/>
    </location>
</feature>
<dbReference type="CDD" id="cd03469">
    <property type="entry name" value="Rieske_RO_Alpha_N"/>
    <property type="match status" value="1"/>
</dbReference>
<dbReference type="PROSITE" id="PS51296">
    <property type="entry name" value="RIESKE"/>
    <property type="match status" value="1"/>
</dbReference>
<dbReference type="GO" id="GO:0051537">
    <property type="term" value="F:2 iron, 2 sulfur cluster binding"/>
    <property type="evidence" value="ECO:0007669"/>
    <property type="project" value="UniProtKB-KW"/>
</dbReference>
<dbReference type="AlphaFoldDB" id="A0AAV1I0R7"/>
<dbReference type="Pfam" id="PF19112">
    <property type="entry name" value="VanA_C"/>
    <property type="match status" value="1"/>
</dbReference>
<keyword evidence="3" id="KW-0560">Oxidoreductase</keyword>
<evidence type="ECO:0000256" key="3">
    <source>
        <dbReference type="ARBA" id="ARBA00023002"/>
    </source>
</evidence>
<evidence type="ECO:0000313" key="8">
    <source>
        <dbReference type="EMBL" id="CAK0778381.1"/>
    </source>
</evidence>
<dbReference type="InterPro" id="IPR044043">
    <property type="entry name" value="VanA_C_cat"/>
</dbReference>
<dbReference type="Pfam" id="PF00355">
    <property type="entry name" value="Rieske"/>
    <property type="match status" value="1"/>
</dbReference>
<dbReference type="Proteomes" id="UP001314263">
    <property type="component" value="Unassembled WGS sequence"/>
</dbReference>
<protein>
    <recommendedName>
        <fullName evidence="6">Rieske domain-containing protein</fullName>
    </recommendedName>
</protein>
<dbReference type="SUPFAM" id="SSF50022">
    <property type="entry name" value="ISP domain"/>
    <property type="match status" value="1"/>
</dbReference>
<proteinExistence type="predicted"/>
<evidence type="ECO:0000313" key="7">
    <source>
        <dbReference type="EMBL" id="CAK0768847.1"/>
    </source>
</evidence>
<reference evidence="7 9" key="1">
    <citation type="submission" date="2023-10" db="EMBL/GenBank/DDBJ databases">
        <authorList>
            <person name="Maclean D."/>
            <person name="Macfadyen A."/>
        </authorList>
    </citation>
    <scope>NUCLEOTIDE SEQUENCE [LARGE SCALE GENOMIC DNA]</scope>
</reference>
<sequence length="671" mass="72118">MSSDIGILSRLAITRASLPQALTYTGSSNTSLPGNLAITGSLAVAGSLSVAGVSSSTLTSTSVPLTGTLTAIAASIGSVSKLAIDTSGNATTPGTVTALQVTGSNASITGSLTCLSLTATAVAASTASISGSLTSAALNTAAASITGSATVNGNLTVQTRLDCPTPFFEPLVRSFLLGVGTGALFEGAHVSLSALRLVGDVGLHRVSEALPAAFEGFTPMFLGDHVVALSSWLLFYIVEAVAIYAVLKRHPDDAEKAAKALDRLKTLPKRLLPLRLMVIKQIILAGMDTGPLQFASVATTVETTESTILPRPVRIPPHPVGNAQKSRERELSDRRKFLRNAWYAIAISEEVKDDPVGVEVLDQHLVLFRDEFGDIKCVDSVCPHRGAPLDKGVMSEHGGRRCVTCPYHAWAIDGEGILRDVPAAEHSEAWPRRKVVDAHTVKDRGGFVWFMALDKQHPLPEAEWPPIPYVYELDDPTWRPTFGSIEFECNHSGVFENAIDISHIHLLHGDSFGNAEQQVIRGMQCRADPFSVTASFTLSNKPASALWEFSRVPEVHVTARAMLPSSSVITFTLARGLSFSTVVNTTPIDEHRTVNRFALVRKLAVDPVGAAVFNWPVWDGLARQAMLKILGQDKVMVEQLRPECLDREVSVRADMIQVAFRRLRQAWLDAN</sequence>
<dbReference type="EMBL" id="CAUYUE010000005">
    <property type="protein sequence ID" value="CAK0778381.1"/>
    <property type="molecule type" value="Genomic_DNA"/>
</dbReference>
<evidence type="ECO:0000313" key="9">
    <source>
        <dbReference type="Proteomes" id="UP001314263"/>
    </source>
</evidence>
<evidence type="ECO:0000256" key="4">
    <source>
        <dbReference type="ARBA" id="ARBA00023004"/>
    </source>
</evidence>
<evidence type="ECO:0000256" key="5">
    <source>
        <dbReference type="ARBA" id="ARBA00023014"/>
    </source>
</evidence>
<dbReference type="InterPro" id="IPR050584">
    <property type="entry name" value="Cholesterol_7-desaturase"/>
</dbReference>
<name>A0AAV1I0R7_9CHLO</name>
<dbReference type="InterPro" id="IPR036922">
    <property type="entry name" value="Rieske_2Fe-2S_sf"/>
</dbReference>
<gene>
    <name evidence="7" type="ORF">CVIRNUC_003606</name>
    <name evidence="8" type="ORF">CVIRNUC_004597</name>
</gene>
<comment type="caution">
    <text evidence="7">The sequence shown here is derived from an EMBL/GenBank/DDBJ whole genome shotgun (WGS) entry which is preliminary data.</text>
</comment>
<evidence type="ECO:0000259" key="6">
    <source>
        <dbReference type="PROSITE" id="PS51296"/>
    </source>
</evidence>
<keyword evidence="2" id="KW-0479">Metal-binding</keyword>
<evidence type="ECO:0000256" key="1">
    <source>
        <dbReference type="ARBA" id="ARBA00022714"/>
    </source>
</evidence>
<dbReference type="InterPro" id="IPR017941">
    <property type="entry name" value="Rieske_2Fe-2S"/>
</dbReference>
<dbReference type="Gene3D" id="2.102.10.10">
    <property type="entry name" value="Rieske [2Fe-2S] iron-sulphur domain"/>
    <property type="match status" value="1"/>
</dbReference>
<dbReference type="GO" id="GO:0005737">
    <property type="term" value="C:cytoplasm"/>
    <property type="evidence" value="ECO:0007669"/>
    <property type="project" value="TreeGrafter"/>
</dbReference>
<keyword evidence="1" id="KW-0001">2Fe-2S</keyword>
<dbReference type="SUPFAM" id="SSF55961">
    <property type="entry name" value="Bet v1-like"/>
    <property type="match status" value="1"/>
</dbReference>
<dbReference type="PANTHER" id="PTHR21266:SF60">
    <property type="entry name" value="3-KETOSTEROID-9-ALPHA-MONOOXYGENASE, OXYGENASE COMPONENT"/>
    <property type="match status" value="1"/>
</dbReference>
<keyword evidence="4" id="KW-0408">Iron</keyword>
<keyword evidence="9" id="KW-1185">Reference proteome</keyword>
<organism evidence="7 9">
    <name type="scientific">Coccomyxa viridis</name>
    <dbReference type="NCBI Taxonomy" id="1274662"/>
    <lineage>
        <taxon>Eukaryota</taxon>
        <taxon>Viridiplantae</taxon>
        <taxon>Chlorophyta</taxon>
        <taxon>core chlorophytes</taxon>
        <taxon>Trebouxiophyceae</taxon>
        <taxon>Trebouxiophyceae incertae sedis</taxon>
        <taxon>Coccomyxaceae</taxon>
        <taxon>Coccomyxa</taxon>
    </lineage>
</organism>
<dbReference type="PANTHER" id="PTHR21266">
    <property type="entry name" value="IRON-SULFUR DOMAIN CONTAINING PROTEIN"/>
    <property type="match status" value="1"/>
</dbReference>
<dbReference type="EMBL" id="CAUYUE010000004">
    <property type="protein sequence ID" value="CAK0768847.1"/>
    <property type="molecule type" value="Genomic_DNA"/>
</dbReference>
<dbReference type="GO" id="GO:0046872">
    <property type="term" value="F:metal ion binding"/>
    <property type="evidence" value="ECO:0007669"/>
    <property type="project" value="UniProtKB-KW"/>
</dbReference>
<keyword evidence="5" id="KW-0411">Iron-sulfur</keyword>
<dbReference type="Gene3D" id="3.90.380.10">
    <property type="entry name" value="Naphthalene 1,2-dioxygenase Alpha Subunit, Chain A, domain 1"/>
    <property type="match status" value="1"/>
</dbReference>
<dbReference type="GO" id="GO:0016491">
    <property type="term" value="F:oxidoreductase activity"/>
    <property type="evidence" value="ECO:0007669"/>
    <property type="project" value="UniProtKB-KW"/>
</dbReference>
<accession>A0AAV1I0R7</accession>
<evidence type="ECO:0000256" key="2">
    <source>
        <dbReference type="ARBA" id="ARBA00022723"/>
    </source>
</evidence>